<dbReference type="SUPFAM" id="SSF53335">
    <property type="entry name" value="S-adenosyl-L-methionine-dependent methyltransferases"/>
    <property type="match status" value="1"/>
</dbReference>
<comment type="caution">
    <text evidence="1">The sequence shown here is derived from an EMBL/GenBank/DDBJ whole genome shotgun (WGS) entry which is preliminary data.</text>
</comment>
<dbReference type="VEuPathDB" id="FungiDB:TRIVIDRAFT_53438"/>
<dbReference type="OrthoDB" id="8300214at2759"/>
<dbReference type="AlphaFoldDB" id="G9MUF4"/>
<accession>G9MUF4</accession>
<reference evidence="1 2" key="1">
    <citation type="journal article" date="2011" name="Genome Biol.">
        <title>Comparative genome sequence analysis underscores mycoparasitism as the ancestral life style of Trichoderma.</title>
        <authorList>
            <person name="Kubicek C.P."/>
            <person name="Herrera-Estrella A."/>
            <person name="Seidl-Seiboth V."/>
            <person name="Martinez D.A."/>
            <person name="Druzhinina I.S."/>
            <person name="Thon M."/>
            <person name="Zeilinger S."/>
            <person name="Casas-Flores S."/>
            <person name="Horwitz B.A."/>
            <person name="Mukherjee P.K."/>
            <person name="Mukherjee M."/>
            <person name="Kredics L."/>
            <person name="Alcaraz L.D."/>
            <person name="Aerts A."/>
            <person name="Antal Z."/>
            <person name="Atanasova L."/>
            <person name="Cervantes-Badillo M.G."/>
            <person name="Challacombe J."/>
            <person name="Chertkov O."/>
            <person name="McCluskey K."/>
            <person name="Coulpier F."/>
            <person name="Deshpande N."/>
            <person name="von Doehren H."/>
            <person name="Ebbole D.J."/>
            <person name="Esquivel-Naranjo E.U."/>
            <person name="Fekete E."/>
            <person name="Flipphi M."/>
            <person name="Glaser F."/>
            <person name="Gomez-Rodriguez E.Y."/>
            <person name="Gruber S."/>
            <person name="Han C."/>
            <person name="Henrissat B."/>
            <person name="Hermosa R."/>
            <person name="Hernandez-Onate M."/>
            <person name="Karaffa L."/>
            <person name="Kosti I."/>
            <person name="Le Crom S."/>
            <person name="Lindquist E."/>
            <person name="Lucas S."/>
            <person name="Luebeck M."/>
            <person name="Luebeck P.S."/>
            <person name="Margeot A."/>
            <person name="Metz B."/>
            <person name="Misra M."/>
            <person name="Nevalainen H."/>
            <person name="Omann M."/>
            <person name="Packer N."/>
            <person name="Perrone G."/>
            <person name="Uresti-Rivera E.E."/>
            <person name="Salamov A."/>
            <person name="Schmoll M."/>
            <person name="Seiboth B."/>
            <person name="Shapiro H."/>
            <person name="Sukno S."/>
            <person name="Tamayo-Ramos J.A."/>
            <person name="Tisch D."/>
            <person name="Wiest A."/>
            <person name="Wilkinson H.H."/>
            <person name="Zhang M."/>
            <person name="Coutinho P.M."/>
            <person name="Kenerley C.M."/>
            <person name="Monte E."/>
            <person name="Baker S.E."/>
            <person name="Grigoriev I.V."/>
        </authorList>
    </citation>
    <scope>NUCLEOTIDE SEQUENCE [LARGE SCALE GENOMIC DNA]</scope>
    <source>
        <strain evidence="2">Gv29-8 / FGSC 10586</strain>
    </source>
</reference>
<evidence type="ECO:0000313" key="1">
    <source>
        <dbReference type="EMBL" id="EHK21924.1"/>
    </source>
</evidence>
<dbReference type="CDD" id="cd02440">
    <property type="entry name" value="AdoMet_MTases"/>
    <property type="match status" value="1"/>
</dbReference>
<organism evidence="1 2">
    <name type="scientific">Hypocrea virens (strain Gv29-8 / FGSC 10586)</name>
    <name type="common">Gliocladium virens</name>
    <name type="synonym">Trichoderma virens</name>
    <dbReference type="NCBI Taxonomy" id="413071"/>
    <lineage>
        <taxon>Eukaryota</taxon>
        <taxon>Fungi</taxon>
        <taxon>Dikarya</taxon>
        <taxon>Ascomycota</taxon>
        <taxon>Pezizomycotina</taxon>
        <taxon>Sordariomycetes</taxon>
        <taxon>Hypocreomycetidae</taxon>
        <taxon>Hypocreales</taxon>
        <taxon>Hypocreaceae</taxon>
        <taxon>Trichoderma</taxon>
    </lineage>
</organism>
<evidence type="ECO:0000313" key="2">
    <source>
        <dbReference type="Proteomes" id="UP000007115"/>
    </source>
</evidence>
<name>G9MUF4_HYPVG</name>
<dbReference type="RefSeq" id="XP_013956117.1">
    <property type="nucleotide sequence ID" value="XM_014100642.1"/>
</dbReference>
<dbReference type="Gene3D" id="3.40.50.150">
    <property type="entry name" value="Vaccinia Virus protein VP39"/>
    <property type="match status" value="1"/>
</dbReference>
<keyword evidence="2" id="KW-1185">Reference proteome</keyword>
<dbReference type="STRING" id="413071.G9MUF4"/>
<proteinExistence type="predicted"/>
<protein>
    <submittedName>
        <fullName evidence="1">Uncharacterized protein</fullName>
    </submittedName>
</protein>
<gene>
    <name evidence="1" type="ORF">TRIVIDRAFT_53438</name>
</gene>
<dbReference type="HOGENOM" id="CLU_058846_1_0_1"/>
<dbReference type="EMBL" id="ABDF02000055">
    <property type="protein sequence ID" value="EHK21924.1"/>
    <property type="molecule type" value="Genomic_DNA"/>
</dbReference>
<dbReference type="InterPro" id="IPR029063">
    <property type="entry name" value="SAM-dependent_MTases_sf"/>
</dbReference>
<dbReference type="GeneID" id="25795323"/>
<dbReference type="eggNOG" id="ENOG502S50U">
    <property type="taxonomic scope" value="Eukaryota"/>
</dbReference>
<dbReference type="OMA" id="ASHKTIT"/>
<dbReference type="Proteomes" id="UP000007115">
    <property type="component" value="Unassembled WGS sequence"/>
</dbReference>
<sequence length="303" mass="33769">MPSFEANVGRVTSSAEELMSYLFYQTHLENHLAGFEYRQRMLEHWKIPSGSSVLEIGCGQGEFTVCLADAVGRVVAVDPAPAGWGTPCVIESQKYLAASPIGSRITFINDTAPNYVLSLRQGTPRFDYVLLCHCVWFLEKPHLLQELMETLQPWTRSVLIAEFSFSTSMPAAFPHVLAAQYNNTVEALLSDREEWNIRSPLTPSQMTQAGERAGFRLASHKTITPGEKNREGSREVRMLLKAKEFENERQLVEQRHGPRIALMLNGLKDAVAASVQRLGGGGIEAVRDMDVWLAKFDVTSNAL</sequence>
<dbReference type="Pfam" id="PF13489">
    <property type="entry name" value="Methyltransf_23"/>
    <property type="match status" value="1"/>
</dbReference>
<dbReference type="InParanoid" id="G9MUF4"/>